<dbReference type="InterPro" id="IPR055304">
    <property type="entry name" value="CHCHD2/10-like"/>
</dbReference>
<accession>A0A8B8SMV8</accession>
<dbReference type="GO" id="GO:0005634">
    <property type="term" value="C:nucleus"/>
    <property type="evidence" value="ECO:0007669"/>
    <property type="project" value="TreeGrafter"/>
</dbReference>
<feature type="compositionally biased region" description="Polar residues" evidence="1">
    <location>
        <begin position="153"/>
        <end position="164"/>
    </location>
</feature>
<dbReference type="Proteomes" id="UP000694856">
    <property type="component" value="Chromosome X"/>
</dbReference>
<organism evidence="2 3">
    <name type="scientific">Camelus ferus</name>
    <name type="common">Wild bactrian camel</name>
    <name type="synonym">Camelus bactrianus ferus</name>
    <dbReference type="NCBI Taxonomy" id="419612"/>
    <lineage>
        <taxon>Eukaryota</taxon>
        <taxon>Metazoa</taxon>
        <taxon>Chordata</taxon>
        <taxon>Craniata</taxon>
        <taxon>Vertebrata</taxon>
        <taxon>Euteleostomi</taxon>
        <taxon>Mammalia</taxon>
        <taxon>Eutheria</taxon>
        <taxon>Laurasiatheria</taxon>
        <taxon>Artiodactyla</taxon>
        <taxon>Tylopoda</taxon>
        <taxon>Camelidae</taxon>
        <taxon>Camelus</taxon>
    </lineage>
</organism>
<evidence type="ECO:0000313" key="3">
    <source>
        <dbReference type="RefSeq" id="XP_032331538.1"/>
    </source>
</evidence>
<dbReference type="GO" id="GO:0045944">
    <property type="term" value="P:positive regulation of transcription by RNA polymerase II"/>
    <property type="evidence" value="ECO:0007669"/>
    <property type="project" value="TreeGrafter"/>
</dbReference>
<dbReference type="GeneID" id="102513403"/>
<evidence type="ECO:0000313" key="2">
    <source>
        <dbReference type="Proteomes" id="UP000694856"/>
    </source>
</evidence>
<feature type="region of interest" description="Disordered" evidence="1">
    <location>
        <begin position="138"/>
        <end position="164"/>
    </location>
</feature>
<keyword evidence="2" id="KW-1185">Reference proteome</keyword>
<feature type="compositionally biased region" description="Pro residues" evidence="1">
    <location>
        <begin position="83"/>
        <end position="92"/>
    </location>
</feature>
<dbReference type="GO" id="GO:0005739">
    <property type="term" value="C:mitochondrion"/>
    <property type="evidence" value="ECO:0007669"/>
    <property type="project" value="TreeGrafter"/>
</dbReference>
<sequence>MGSGNFLDDMTTISSWQFCRGGCSWGMGALVWQGGKSPASPQSLALPEYSLRSCDACGSRSRTSCMAPPASGAPQMRAAPRPVSAPQPPAVAPPSAIGSPAAAPWQPGLLAQMAATAAGVAVGSVVCHTLGRTITGGFSGKSNAEPSRPDITYQESQGAQPAQQEQSGPCFFEVKQFLECLVFYGMKVTQNQGDFKLCVTLLKQCRLANGLA</sequence>
<dbReference type="PANTHER" id="PTHR13523">
    <property type="entry name" value="COILED-COIL-HELIX-COILED-COIL-HELIX DOMAIN CONTAINING 2/NUR77"/>
    <property type="match status" value="1"/>
</dbReference>
<dbReference type="AlphaFoldDB" id="A0A8B8SMV8"/>
<dbReference type="RefSeq" id="XP_032331538.1">
    <property type="nucleotide sequence ID" value="XM_032475647.1"/>
</dbReference>
<dbReference type="PANTHER" id="PTHR13523:SF3">
    <property type="entry name" value="COILED-COIL-HELIX-COILED-COIL-HELIX DOMAIN-CONTAINING PROTEIN 2-RELATED"/>
    <property type="match status" value="1"/>
</dbReference>
<gene>
    <name evidence="3" type="primary">LOC102513403</name>
</gene>
<proteinExistence type="predicted"/>
<dbReference type="KEGG" id="cfr:102513403"/>
<dbReference type="GO" id="GO:0043565">
    <property type="term" value="F:sequence-specific DNA binding"/>
    <property type="evidence" value="ECO:0007669"/>
    <property type="project" value="TreeGrafter"/>
</dbReference>
<reference evidence="3" key="1">
    <citation type="submission" date="2025-08" db="UniProtKB">
        <authorList>
            <consortium name="RefSeq"/>
        </authorList>
    </citation>
    <scope>IDENTIFICATION</scope>
    <source>
        <tissue evidence="3">Ear skin</tissue>
    </source>
</reference>
<feature type="region of interest" description="Disordered" evidence="1">
    <location>
        <begin position="65"/>
        <end position="97"/>
    </location>
</feature>
<name>A0A8B8SMV8_CAMFR</name>
<dbReference type="GO" id="GO:0007005">
    <property type="term" value="P:mitochondrion organization"/>
    <property type="evidence" value="ECO:0007669"/>
    <property type="project" value="InterPro"/>
</dbReference>
<evidence type="ECO:0000256" key="1">
    <source>
        <dbReference type="SAM" id="MobiDB-lite"/>
    </source>
</evidence>
<protein>
    <submittedName>
        <fullName evidence="3">LOW QUALITY PROTEIN: coiled-coil-helix-coiled-coil-helix domain-containing protein 2-like</fullName>
    </submittedName>
</protein>